<dbReference type="PANTHER" id="PTHR28181">
    <property type="entry name" value="UPF0655 PROTEIN YCR015C"/>
    <property type="match status" value="1"/>
</dbReference>
<dbReference type="Gene3D" id="3.40.50.1000">
    <property type="entry name" value="HAD superfamily/HAD-like"/>
    <property type="match status" value="1"/>
</dbReference>
<dbReference type="EMBL" id="RCVZ01000002">
    <property type="protein sequence ID" value="RLQ97106.1"/>
    <property type="molecule type" value="Genomic_DNA"/>
</dbReference>
<dbReference type="NCBIfam" id="NF007103">
    <property type="entry name" value="PRK09552.1"/>
    <property type="match status" value="1"/>
</dbReference>
<keyword evidence="2 4" id="KW-0378">Hydrolase</keyword>
<comment type="pathway">
    <text evidence="4">Amino-acid biosynthesis; L-methionine biosynthesis via salvage pathway; L-methionine from S-methyl-5-thio-alpha-D-ribose 1-phosphate: step 4/6.</text>
</comment>
<dbReference type="UniPathway" id="UPA00904">
    <property type="reaction ID" value="UER00877"/>
</dbReference>
<dbReference type="EC" id="3.1.3.87" evidence="4 5"/>
<dbReference type="HAMAP" id="MF_01680">
    <property type="entry name" value="Salvage_MtnX"/>
    <property type="match status" value="1"/>
</dbReference>
<comment type="caution">
    <text evidence="6">The sequence shown here is derived from an EMBL/GenBank/DDBJ whole genome shotgun (WGS) entry which is preliminary data.</text>
</comment>
<keyword evidence="1 4" id="KW-0028">Amino-acid biosynthesis</keyword>
<dbReference type="InterPro" id="IPR023214">
    <property type="entry name" value="HAD_sf"/>
</dbReference>
<dbReference type="InterPro" id="IPR017718">
    <property type="entry name" value="HAD-SF_hydro_IB_MtnX"/>
</dbReference>
<dbReference type="AlphaFoldDB" id="A0A3L7K222"/>
<organism evidence="6 7">
    <name type="scientific">Falsibacillus albus</name>
    <dbReference type="NCBI Taxonomy" id="2478915"/>
    <lineage>
        <taxon>Bacteria</taxon>
        <taxon>Bacillati</taxon>
        <taxon>Bacillota</taxon>
        <taxon>Bacilli</taxon>
        <taxon>Bacillales</taxon>
        <taxon>Bacillaceae</taxon>
        <taxon>Falsibacillus</taxon>
    </lineage>
</organism>
<dbReference type="Gene3D" id="3.90.1470.20">
    <property type="match status" value="1"/>
</dbReference>
<evidence type="ECO:0000256" key="3">
    <source>
        <dbReference type="ARBA" id="ARBA00023167"/>
    </source>
</evidence>
<accession>A0A3L7K222</accession>
<evidence type="ECO:0000256" key="4">
    <source>
        <dbReference type="HAMAP-Rule" id="MF_01680"/>
    </source>
</evidence>
<comment type="function">
    <text evidence="4">Dephosphorylates 2-hydroxy-3-keto-5-methylthiopentenyl-1-phosphate (HK-MTPenyl-1-P) yielding 1,2-dihydroxy-3-keto-5-methylthiopentene (DHK-MTPene).</text>
</comment>
<proteinExistence type="inferred from homology"/>
<dbReference type="Proteomes" id="UP000276770">
    <property type="component" value="Unassembled WGS sequence"/>
</dbReference>
<dbReference type="NCBIfam" id="TIGR01488">
    <property type="entry name" value="HAD-SF-IB"/>
    <property type="match status" value="1"/>
</dbReference>
<evidence type="ECO:0000313" key="7">
    <source>
        <dbReference type="Proteomes" id="UP000276770"/>
    </source>
</evidence>
<comment type="similarity">
    <text evidence="4">Belongs to the HAD-like hydrolase superfamily. MtnX family.</text>
</comment>
<gene>
    <name evidence="4" type="primary">mtnX</name>
    <name evidence="6" type="ORF">D9X91_02815</name>
</gene>
<dbReference type="InterPro" id="IPR006384">
    <property type="entry name" value="HAD_hydro_PyrdxlP_Pase-like"/>
</dbReference>
<reference evidence="6 7" key="1">
    <citation type="submission" date="2018-10" db="EMBL/GenBank/DDBJ databases">
        <title>Falsibacillus sp. genome draft.</title>
        <authorList>
            <person name="Shi S."/>
        </authorList>
    </citation>
    <scope>NUCLEOTIDE SEQUENCE [LARGE SCALE GENOMIC DNA]</scope>
    <source>
        <strain evidence="6 7">GY 10110</strain>
    </source>
</reference>
<name>A0A3L7K222_9BACI</name>
<dbReference type="NCBIfam" id="TIGR03333">
    <property type="entry name" value="salvage_mtnX"/>
    <property type="match status" value="1"/>
</dbReference>
<dbReference type="InterPro" id="IPR036412">
    <property type="entry name" value="HAD-like_sf"/>
</dbReference>
<dbReference type="GO" id="GO:0019509">
    <property type="term" value="P:L-methionine salvage from methylthioadenosine"/>
    <property type="evidence" value="ECO:0007669"/>
    <property type="project" value="UniProtKB-UniRule"/>
</dbReference>
<dbReference type="InterPro" id="IPR050849">
    <property type="entry name" value="HAD-like_hydrolase_phosphatase"/>
</dbReference>
<dbReference type="GO" id="GO:0043716">
    <property type="term" value="F:2-hydroxy-3-keto-5-methylthiopentenyl-1-phosphate phosphatase activity"/>
    <property type="evidence" value="ECO:0007669"/>
    <property type="project" value="UniProtKB-UniRule"/>
</dbReference>
<dbReference type="OrthoDB" id="9804940at2"/>
<comment type="catalytic activity">
    <reaction evidence="4">
        <text>2-hydroxy-5-methylsulfanyl-3-oxopent-1-enyl phosphate + H2O = 1,2-dihydroxy-5-(methylsulfanyl)pent-1-en-3-one + phosphate</text>
        <dbReference type="Rhea" id="RHEA:14481"/>
        <dbReference type="ChEBI" id="CHEBI:15377"/>
        <dbReference type="ChEBI" id="CHEBI:43474"/>
        <dbReference type="ChEBI" id="CHEBI:49252"/>
        <dbReference type="ChEBI" id="CHEBI:59505"/>
        <dbReference type="EC" id="3.1.3.87"/>
    </reaction>
</comment>
<evidence type="ECO:0000256" key="1">
    <source>
        <dbReference type="ARBA" id="ARBA00022605"/>
    </source>
</evidence>
<sequence length="220" mass="24816">MGRAVVICDFDGTVTETDNIISIMKKFAPKEWERLKDLVLSQKLSIQEGVGSMFSLLPSHLREDIVGFLKQTVVIRKGFPEFTEYCRSNDIPLYIVSGGLDFFVEPLLKGYVRQAEIYCNKADFKGNAIKINWPHSCDQYCDKDCGCCKPSIIRKLVEHDDKVVVIGDSITDLEAAKIADIVFARGFLAEKCSSLGIPYHEFNTFTECLELLSELKEVEV</sequence>
<dbReference type="SUPFAM" id="SSF56784">
    <property type="entry name" value="HAD-like"/>
    <property type="match status" value="1"/>
</dbReference>
<dbReference type="CDD" id="cd07524">
    <property type="entry name" value="HAD_Pase"/>
    <property type="match status" value="1"/>
</dbReference>
<keyword evidence="3 4" id="KW-0486">Methionine biosynthesis</keyword>
<dbReference type="Pfam" id="PF12710">
    <property type="entry name" value="HAD"/>
    <property type="match status" value="1"/>
</dbReference>
<dbReference type="PANTHER" id="PTHR28181:SF2">
    <property type="entry name" value="PHOSPHORIC MONOESTER HYDROLASE"/>
    <property type="match status" value="1"/>
</dbReference>
<evidence type="ECO:0000256" key="2">
    <source>
        <dbReference type="ARBA" id="ARBA00022801"/>
    </source>
</evidence>
<dbReference type="NCBIfam" id="TIGR01489">
    <property type="entry name" value="DKMTPPase-SF"/>
    <property type="match status" value="1"/>
</dbReference>
<keyword evidence="7" id="KW-1185">Reference proteome</keyword>
<evidence type="ECO:0000313" key="6">
    <source>
        <dbReference type="EMBL" id="RLQ97106.1"/>
    </source>
</evidence>
<evidence type="ECO:0000256" key="5">
    <source>
        <dbReference type="NCBIfam" id="TIGR03333"/>
    </source>
</evidence>
<dbReference type="RefSeq" id="WP_121679055.1">
    <property type="nucleotide sequence ID" value="NZ_RCVZ01000002.1"/>
</dbReference>
<protein>
    <recommendedName>
        <fullName evidence="4 5">2-hydroxy-3-keto-5-methylthiopentenyl-1-phosphate phosphatase</fullName>
        <shortName evidence="4">HK-MTPenyl-1-P phosphatase</shortName>
        <ecNumber evidence="4 5">3.1.3.87</ecNumber>
    </recommendedName>
</protein>